<reference evidence="1" key="1">
    <citation type="submission" date="2018-08" db="EMBL/GenBank/DDBJ databases">
        <authorList>
            <consortium name="PulseNet: The National Subtyping Network for Foodborne Disease Surveillance"/>
            <person name="Tarr C.L."/>
            <person name="Trees E."/>
            <person name="Katz L.S."/>
            <person name="Carleton-Romer H.A."/>
            <person name="Stroika S."/>
            <person name="Kucerova Z."/>
            <person name="Roache K.F."/>
            <person name="Sabol A.L."/>
            <person name="Besser J."/>
            <person name="Gerner-Smidt P."/>
        </authorList>
    </citation>
    <scope>NUCLEOTIDE SEQUENCE</scope>
    <source>
        <strain evidence="2">PNUSAS038635</strain>
        <strain evidence="1">PNUSAS046152</strain>
    </source>
</reference>
<dbReference type="RefSeq" id="WP_080112974.1">
    <property type="nucleotide sequence ID" value="NZ_MYOU01000016.1"/>
</dbReference>
<organism evidence="1">
    <name type="scientific">Salmonella enterica</name>
    <name type="common">Salmonella choleraesuis</name>
    <dbReference type="NCBI Taxonomy" id="28901"/>
    <lineage>
        <taxon>Bacteria</taxon>
        <taxon>Pseudomonadati</taxon>
        <taxon>Pseudomonadota</taxon>
        <taxon>Gammaproteobacteria</taxon>
        <taxon>Enterobacterales</taxon>
        <taxon>Enterobacteriaceae</taxon>
        <taxon>Salmonella</taxon>
    </lineage>
</organism>
<proteinExistence type="predicted"/>
<dbReference type="EMBL" id="AAGJMH010000016">
    <property type="protein sequence ID" value="EBO7434096.1"/>
    <property type="molecule type" value="Genomic_DNA"/>
</dbReference>
<name>A0A5T4PDF9_SALER</name>
<gene>
    <name evidence="1" type="ORF">D0U91_17400</name>
    <name evidence="2" type="ORF">DHT86_08880</name>
</gene>
<evidence type="ECO:0000313" key="2">
    <source>
        <dbReference type="EMBL" id="ECS8681039.1"/>
    </source>
</evidence>
<evidence type="ECO:0000313" key="1">
    <source>
        <dbReference type="EMBL" id="EBO7434096.1"/>
    </source>
</evidence>
<protein>
    <submittedName>
        <fullName evidence="1">Uncharacterized protein</fullName>
    </submittedName>
</protein>
<dbReference type="EMBL" id="AAKKZF010000012">
    <property type="protein sequence ID" value="ECS8681039.1"/>
    <property type="molecule type" value="Genomic_DNA"/>
</dbReference>
<accession>A0A5T4PDF9</accession>
<comment type="caution">
    <text evidence="1">The sequence shown here is derived from an EMBL/GenBank/DDBJ whole genome shotgun (WGS) entry which is preliminary data.</text>
</comment>
<dbReference type="AlphaFoldDB" id="A0A5T4PDF9"/>
<sequence>MTDTAYSKALQKEVDPEQYMALLGLDNNTVHAFAREDVVCPICEAGGGSYVRASGVGNYRKKAHFRFIGGSGVSAHHPSCDFYDDRLSNEVRQHLVRFTTDRTRITHVIRKMVCAGIQENVFTQEAMRNMRQWFFAKRRESTFEITLSHEQIDWLAYIIELPAYPYAWHRDTILPFHPMQAIVPGFDWAKAILRETVRLHQPTLECLDRLNIHRKNIVELRSFVHKTQNPTLLDPELLREEYAKTLQLNAFIINNYIEFQNKSVKDRADGEEKLLAFSALLLFVSGWDIDLAIAKFAAIANVRQVDDMLAGNFMGLNPYFKFSIANTTKALQDNWPINYQEIDGWQVEQSMRDTYVKHSLVLPVPLPPLQPDLYVTKHLESEKRMAEINRMIESDSIDFQ</sequence>